<proteinExistence type="predicted"/>
<comment type="caution">
    <text evidence="1">The sequence shown here is derived from an EMBL/GenBank/DDBJ whole genome shotgun (WGS) entry which is preliminary data.</text>
</comment>
<name>A0A9P4TV99_9PEZI</name>
<organism evidence="1 2">
    <name type="scientific">Tothia fuscella</name>
    <dbReference type="NCBI Taxonomy" id="1048955"/>
    <lineage>
        <taxon>Eukaryota</taxon>
        <taxon>Fungi</taxon>
        <taxon>Dikarya</taxon>
        <taxon>Ascomycota</taxon>
        <taxon>Pezizomycotina</taxon>
        <taxon>Dothideomycetes</taxon>
        <taxon>Pleosporomycetidae</taxon>
        <taxon>Venturiales</taxon>
        <taxon>Cylindrosympodiaceae</taxon>
        <taxon>Tothia</taxon>
    </lineage>
</organism>
<evidence type="ECO:0000313" key="1">
    <source>
        <dbReference type="EMBL" id="KAF2425500.1"/>
    </source>
</evidence>
<dbReference type="AlphaFoldDB" id="A0A9P4TV99"/>
<reference evidence="1" key="1">
    <citation type="journal article" date="2020" name="Stud. Mycol.">
        <title>101 Dothideomycetes genomes: a test case for predicting lifestyles and emergence of pathogens.</title>
        <authorList>
            <person name="Haridas S."/>
            <person name="Albert R."/>
            <person name="Binder M."/>
            <person name="Bloem J."/>
            <person name="Labutti K."/>
            <person name="Salamov A."/>
            <person name="Andreopoulos B."/>
            <person name="Baker S."/>
            <person name="Barry K."/>
            <person name="Bills G."/>
            <person name="Bluhm B."/>
            <person name="Cannon C."/>
            <person name="Castanera R."/>
            <person name="Culley D."/>
            <person name="Daum C."/>
            <person name="Ezra D."/>
            <person name="Gonzalez J."/>
            <person name="Henrissat B."/>
            <person name="Kuo A."/>
            <person name="Liang C."/>
            <person name="Lipzen A."/>
            <person name="Lutzoni F."/>
            <person name="Magnuson J."/>
            <person name="Mondo S."/>
            <person name="Nolan M."/>
            <person name="Ohm R."/>
            <person name="Pangilinan J."/>
            <person name="Park H.-J."/>
            <person name="Ramirez L."/>
            <person name="Alfaro M."/>
            <person name="Sun H."/>
            <person name="Tritt A."/>
            <person name="Yoshinaga Y."/>
            <person name="Zwiers L.-H."/>
            <person name="Turgeon B."/>
            <person name="Goodwin S."/>
            <person name="Spatafora J."/>
            <person name="Crous P."/>
            <person name="Grigoriev I."/>
        </authorList>
    </citation>
    <scope>NUCLEOTIDE SEQUENCE</scope>
    <source>
        <strain evidence="1">CBS 130266</strain>
    </source>
</reference>
<gene>
    <name evidence="1" type="ORF">EJ08DRAFT_700306</name>
</gene>
<protein>
    <submittedName>
        <fullName evidence="1">Uncharacterized protein</fullName>
    </submittedName>
</protein>
<dbReference type="EMBL" id="MU007069">
    <property type="protein sequence ID" value="KAF2425500.1"/>
    <property type="molecule type" value="Genomic_DNA"/>
</dbReference>
<accession>A0A9P4TV99</accession>
<evidence type="ECO:0000313" key="2">
    <source>
        <dbReference type="Proteomes" id="UP000800235"/>
    </source>
</evidence>
<sequence>MLEGLVDRLPPLPAVTAAAAAALPPPPATLPACIRLLSIPPAVLLCVDVKGPVKREILA</sequence>
<keyword evidence="2" id="KW-1185">Reference proteome</keyword>
<dbReference type="Proteomes" id="UP000800235">
    <property type="component" value="Unassembled WGS sequence"/>
</dbReference>